<protein>
    <submittedName>
        <fullName evidence="2 3">Uncharacterized protein</fullName>
    </submittedName>
</protein>
<feature type="compositionally biased region" description="Basic and acidic residues" evidence="1">
    <location>
        <begin position="29"/>
        <end position="40"/>
    </location>
</feature>
<evidence type="ECO:0000313" key="2">
    <source>
        <dbReference type="EMBL" id="KLU90098.1"/>
    </source>
</evidence>
<keyword evidence="4" id="KW-1185">Reference proteome</keyword>
<dbReference type="EMBL" id="GL876974">
    <property type="protein sequence ID" value="KLU90098.1"/>
    <property type="molecule type" value="Genomic_DNA"/>
</dbReference>
<evidence type="ECO:0000313" key="3">
    <source>
        <dbReference type="EnsemblFungi" id="MAPG_09063T0"/>
    </source>
</evidence>
<dbReference type="VEuPathDB" id="FungiDB:MAPG_09063"/>
<dbReference type="EnsemblFungi" id="MAPG_09063T0">
    <property type="protein sequence ID" value="MAPG_09063T0"/>
    <property type="gene ID" value="MAPG_09063"/>
</dbReference>
<organism evidence="3 4">
    <name type="scientific">Magnaporthiopsis poae (strain ATCC 64411 / 73-15)</name>
    <name type="common">Kentucky bluegrass fungus</name>
    <name type="synonym">Magnaporthe poae</name>
    <dbReference type="NCBI Taxonomy" id="644358"/>
    <lineage>
        <taxon>Eukaryota</taxon>
        <taxon>Fungi</taxon>
        <taxon>Dikarya</taxon>
        <taxon>Ascomycota</taxon>
        <taxon>Pezizomycotina</taxon>
        <taxon>Sordariomycetes</taxon>
        <taxon>Sordariomycetidae</taxon>
        <taxon>Magnaporthales</taxon>
        <taxon>Magnaporthaceae</taxon>
        <taxon>Magnaporthiopsis</taxon>
    </lineage>
</organism>
<evidence type="ECO:0000313" key="4">
    <source>
        <dbReference type="Proteomes" id="UP000011715"/>
    </source>
</evidence>
<dbReference type="AlphaFoldDB" id="A0A0C4E8Z1"/>
<reference evidence="3" key="5">
    <citation type="submission" date="2015-06" db="UniProtKB">
        <authorList>
            <consortium name="EnsemblFungi"/>
        </authorList>
    </citation>
    <scope>IDENTIFICATION</scope>
    <source>
        <strain evidence="3">ATCC 64411</strain>
    </source>
</reference>
<reference evidence="3" key="4">
    <citation type="journal article" date="2015" name="G3 (Bethesda)">
        <title>Genome sequences of three phytopathogenic species of the Magnaporthaceae family of fungi.</title>
        <authorList>
            <person name="Okagaki L.H."/>
            <person name="Nunes C.C."/>
            <person name="Sailsbery J."/>
            <person name="Clay B."/>
            <person name="Brown D."/>
            <person name="John T."/>
            <person name="Oh Y."/>
            <person name="Young N."/>
            <person name="Fitzgerald M."/>
            <person name="Haas B.J."/>
            <person name="Zeng Q."/>
            <person name="Young S."/>
            <person name="Adiconis X."/>
            <person name="Fan L."/>
            <person name="Levin J.Z."/>
            <person name="Mitchell T.K."/>
            <person name="Okubara P.A."/>
            <person name="Farman M.L."/>
            <person name="Kohn L.M."/>
            <person name="Birren B."/>
            <person name="Ma L.-J."/>
            <person name="Dean R.A."/>
        </authorList>
    </citation>
    <scope>NUCLEOTIDE SEQUENCE</scope>
    <source>
        <strain evidence="3">ATCC 64411 / 73-15</strain>
    </source>
</reference>
<feature type="compositionally biased region" description="Polar residues" evidence="1">
    <location>
        <begin position="49"/>
        <end position="67"/>
    </location>
</feature>
<evidence type="ECO:0000256" key="1">
    <source>
        <dbReference type="SAM" id="MobiDB-lite"/>
    </source>
</evidence>
<name>A0A0C4E8Z1_MAGP6</name>
<proteinExistence type="predicted"/>
<dbReference type="Proteomes" id="UP000011715">
    <property type="component" value="Unassembled WGS sequence"/>
</dbReference>
<sequence length="103" mass="11445">MAVVTSPGVNPRRPRDRYGAVLVPVGEEWRLRTGEPDGHQRQHQHQHQTGPSQNQNQNQTVARTSPGKTGDDERRDPQCGPVQSKPKAPVVMRSRPLSKLQGP</sequence>
<gene>
    <name evidence="2" type="ORF">MAPG_09063</name>
</gene>
<reference evidence="2" key="1">
    <citation type="submission" date="2010-05" db="EMBL/GenBank/DDBJ databases">
        <title>The Genome Sequence of Magnaporthe poae strain ATCC 64411.</title>
        <authorList>
            <consortium name="The Broad Institute Genome Sequencing Platform"/>
            <consortium name="Broad Institute Genome Sequencing Center for Infectious Disease"/>
            <person name="Ma L.-J."/>
            <person name="Dead R."/>
            <person name="Young S."/>
            <person name="Zeng Q."/>
            <person name="Koehrsen M."/>
            <person name="Alvarado L."/>
            <person name="Berlin A."/>
            <person name="Chapman S.B."/>
            <person name="Chen Z."/>
            <person name="Freedman E."/>
            <person name="Gellesch M."/>
            <person name="Goldberg J."/>
            <person name="Griggs A."/>
            <person name="Gujja S."/>
            <person name="Heilman E.R."/>
            <person name="Heiman D."/>
            <person name="Hepburn T."/>
            <person name="Howarth C."/>
            <person name="Jen D."/>
            <person name="Larson L."/>
            <person name="Mehta T."/>
            <person name="Neiman D."/>
            <person name="Pearson M."/>
            <person name="Roberts A."/>
            <person name="Saif S."/>
            <person name="Shea T."/>
            <person name="Shenoy N."/>
            <person name="Sisk P."/>
            <person name="Stolte C."/>
            <person name="Sykes S."/>
            <person name="Walk T."/>
            <person name="White J."/>
            <person name="Yandava C."/>
            <person name="Haas B."/>
            <person name="Nusbaum C."/>
            <person name="Birren B."/>
        </authorList>
    </citation>
    <scope>NUCLEOTIDE SEQUENCE</scope>
    <source>
        <strain evidence="2">ATCC 64411</strain>
    </source>
</reference>
<dbReference type="EMBL" id="ADBL01002220">
    <property type="status" value="NOT_ANNOTATED_CDS"/>
    <property type="molecule type" value="Genomic_DNA"/>
</dbReference>
<reference evidence="4" key="2">
    <citation type="submission" date="2010-05" db="EMBL/GenBank/DDBJ databases">
        <title>The genome sequence of Magnaporthe poae strain ATCC 64411.</title>
        <authorList>
            <person name="Ma L.-J."/>
            <person name="Dead R."/>
            <person name="Young S."/>
            <person name="Zeng Q."/>
            <person name="Koehrsen M."/>
            <person name="Alvarado L."/>
            <person name="Berlin A."/>
            <person name="Chapman S.B."/>
            <person name="Chen Z."/>
            <person name="Freedman E."/>
            <person name="Gellesch M."/>
            <person name="Goldberg J."/>
            <person name="Griggs A."/>
            <person name="Gujja S."/>
            <person name="Heilman E.R."/>
            <person name="Heiman D."/>
            <person name="Hepburn T."/>
            <person name="Howarth C."/>
            <person name="Jen D."/>
            <person name="Larson L."/>
            <person name="Mehta T."/>
            <person name="Neiman D."/>
            <person name="Pearson M."/>
            <person name="Roberts A."/>
            <person name="Saif S."/>
            <person name="Shea T."/>
            <person name="Shenoy N."/>
            <person name="Sisk P."/>
            <person name="Stolte C."/>
            <person name="Sykes S."/>
            <person name="Walk T."/>
            <person name="White J."/>
            <person name="Yandava C."/>
            <person name="Haas B."/>
            <person name="Nusbaum C."/>
            <person name="Birren B."/>
        </authorList>
    </citation>
    <scope>NUCLEOTIDE SEQUENCE [LARGE SCALE GENOMIC DNA]</scope>
    <source>
        <strain evidence="4">ATCC 64411 / 73-15</strain>
    </source>
</reference>
<feature type="region of interest" description="Disordered" evidence="1">
    <location>
        <begin position="29"/>
        <end position="103"/>
    </location>
</feature>
<reference evidence="2" key="3">
    <citation type="submission" date="2011-03" db="EMBL/GenBank/DDBJ databases">
        <title>Annotation of Magnaporthe poae ATCC 64411.</title>
        <authorList>
            <person name="Ma L.-J."/>
            <person name="Dead R."/>
            <person name="Young S.K."/>
            <person name="Zeng Q."/>
            <person name="Gargeya S."/>
            <person name="Fitzgerald M."/>
            <person name="Haas B."/>
            <person name="Abouelleil A."/>
            <person name="Alvarado L."/>
            <person name="Arachchi H.M."/>
            <person name="Berlin A."/>
            <person name="Brown A."/>
            <person name="Chapman S.B."/>
            <person name="Chen Z."/>
            <person name="Dunbar C."/>
            <person name="Freedman E."/>
            <person name="Gearin G."/>
            <person name="Gellesch M."/>
            <person name="Goldberg J."/>
            <person name="Griggs A."/>
            <person name="Gujja S."/>
            <person name="Heiman D."/>
            <person name="Howarth C."/>
            <person name="Larson L."/>
            <person name="Lui A."/>
            <person name="MacDonald P.J.P."/>
            <person name="Mehta T."/>
            <person name="Montmayeur A."/>
            <person name="Murphy C."/>
            <person name="Neiman D."/>
            <person name="Pearson M."/>
            <person name="Priest M."/>
            <person name="Roberts A."/>
            <person name="Saif S."/>
            <person name="Shea T."/>
            <person name="Shenoy N."/>
            <person name="Sisk P."/>
            <person name="Stolte C."/>
            <person name="Sykes S."/>
            <person name="Yandava C."/>
            <person name="Wortman J."/>
            <person name="Nusbaum C."/>
            <person name="Birren B."/>
        </authorList>
    </citation>
    <scope>NUCLEOTIDE SEQUENCE</scope>
    <source>
        <strain evidence="2">ATCC 64411</strain>
    </source>
</reference>
<accession>A0A0C4E8Z1</accession>